<comment type="caution">
    <text evidence="7">The sequence shown here is derived from an EMBL/GenBank/DDBJ whole genome shotgun (WGS) entry which is preliminary data.</text>
</comment>
<dbReference type="InterPro" id="IPR001937">
    <property type="entry name" value="GalP_UDPtransf1"/>
</dbReference>
<gene>
    <name evidence="7" type="ORF">A2966_05110</name>
</gene>
<evidence type="ECO:0000256" key="3">
    <source>
        <dbReference type="ARBA" id="ARBA00023277"/>
    </source>
</evidence>
<evidence type="ECO:0000256" key="5">
    <source>
        <dbReference type="PIRSR" id="PIRSR000808-3"/>
    </source>
</evidence>
<keyword evidence="5" id="KW-0479">Metal-binding</keyword>
<dbReference type="SUPFAM" id="SSF54197">
    <property type="entry name" value="HIT-like"/>
    <property type="match status" value="2"/>
</dbReference>
<dbReference type="PANTHER" id="PTHR42763:SF2">
    <property type="entry name" value="ADP-GLUCOSE PHOSPHORYLASE"/>
    <property type="match status" value="1"/>
</dbReference>
<accession>A0A1F7J7V1</accession>
<dbReference type="Gene3D" id="3.30.428.10">
    <property type="entry name" value="HIT-like"/>
    <property type="match status" value="3"/>
</dbReference>
<feature type="domain" description="Galactose-1-phosphate uridyl transferase N-terminal" evidence="6">
    <location>
        <begin position="87"/>
        <end position="148"/>
    </location>
</feature>
<dbReference type="EMBL" id="MGAR01000021">
    <property type="protein sequence ID" value="OGK51686.1"/>
    <property type="molecule type" value="Genomic_DNA"/>
</dbReference>
<feature type="binding site" evidence="5">
    <location>
        <position position="95"/>
    </location>
    <ligand>
        <name>Zn(2+)</name>
        <dbReference type="ChEBI" id="CHEBI:29105"/>
    </ligand>
</feature>
<dbReference type="AlphaFoldDB" id="A0A1F7J7V1"/>
<evidence type="ECO:0000256" key="4">
    <source>
        <dbReference type="PIRSR" id="PIRSR000808-1"/>
    </source>
</evidence>
<evidence type="ECO:0000256" key="2">
    <source>
        <dbReference type="ARBA" id="ARBA00022695"/>
    </source>
</evidence>
<dbReference type="PANTHER" id="PTHR42763">
    <property type="entry name" value="ADP-GLUCOSE PHOSPHORYLASE"/>
    <property type="match status" value="1"/>
</dbReference>
<keyword evidence="2" id="KW-0548">Nucleotidyltransferase</keyword>
<dbReference type="InterPro" id="IPR053177">
    <property type="entry name" value="ADP-glucose_phosphorylase"/>
</dbReference>
<dbReference type="PIRSF" id="PIRSF000808">
    <property type="entry name" value="GalT"/>
    <property type="match status" value="1"/>
</dbReference>
<dbReference type="STRING" id="1802067.A2966_05110"/>
<keyword evidence="5" id="KW-0862">Zinc</keyword>
<dbReference type="InterPro" id="IPR036265">
    <property type="entry name" value="HIT-like_sf"/>
</dbReference>
<sequence length="333" mass="38467">MSKYVPDIRSRRWVIIAPQRTVRPQSYEETNDRCELCPFCPGHEKFTINEVYREGGGEKDQPGSPRCEAGWKVRVITNKYPITDIHEVIVHSPDHQKDIHNLPLAQVELLIKAYRQRFNNYRNTGQVLIFCNHGERSGASIAHPHSQLVVIPFQINLDTLTREPLNNIVDENKFFHIYCPDFSQWPYEVWIAPKESKSMFGDITDEQITDLAVVFQNVLRQLEEIHESSHLSREVFGYNFYIHPKENWYLRVIPRFIHRAGFELGTGLSVNVVDPTRAAQEIQSLKLKVPSPLKPAKGSQISTSTSVNHLLDKHQHQEKMEQVVNRLKKLGGS</sequence>
<keyword evidence="3" id="KW-0119">Carbohydrate metabolism</keyword>
<feature type="binding site" evidence="5">
    <location>
        <position position="143"/>
    </location>
    <ligand>
        <name>Zn(2+)</name>
        <dbReference type="ChEBI" id="CHEBI:29105"/>
    </ligand>
</feature>
<evidence type="ECO:0000313" key="7">
    <source>
        <dbReference type="EMBL" id="OGK51686.1"/>
    </source>
</evidence>
<dbReference type="Proteomes" id="UP000176480">
    <property type="component" value="Unassembled WGS sequence"/>
</dbReference>
<dbReference type="GO" id="GO:0006012">
    <property type="term" value="P:galactose metabolic process"/>
    <property type="evidence" value="ECO:0007669"/>
    <property type="project" value="InterPro"/>
</dbReference>
<evidence type="ECO:0000313" key="8">
    <source>
        <dbReference type="Proteomes" id="UP000176480"/>
    </source>
</evidence>
<name>A0A1F7J7V1_9BACT</name>
<protein>
    <recommendedName>
        <fullName evidence="6">Galactose-1-phosphate uridyl transferase N-terminal domain-containing protein</fullName>
    </recommendedName>
</protein>
<evidence type="ECO:0000256" key="1">
    <source>
        <dbReference type="ARBA" id="ARBA00022679"/>
    </source>
</evidence>
<feature type="active site" description="Tele-UMP-histidine intermediate" evidence="4">
    <location>
        <position position="145"/>
    </location>
</feature>
<evidence type="ECO:0000259" key="6">
    <source>
        <dbReference type="Pfam" id="PF01087"/>
    </source>
</evidence>
<reference evidence="7 8" key="1">
    <citation type="journal article" date="2016" name="Nat. Commun.">
        <title>Thousands of microbial genomes shed light on interconnected biogeochemical processes in an aquifer system.</title>
        <authorList>
            <person name="Anantharaman K."/>
            <person name="Brown C.T."/>
            <person name="Hug L.A."/>
            <person name="Sharon I."/>
            <person name="Castelle C.J."/>
            <person name="Probst A.J."/>
            <person name="Thomas B.C."/>
            <person name="Singh A."/>
            <person name="Wilkins M.J."/>
            <person name="Karaoz U."/>
            <person name="Brodie E.L."/>
            <person name="Williams K.H."/>
            <person name="Hubbard S.S."/>
            <person name="Banfield J.F."/>
        </authorList>
    </citation>
    <scope>NUCLEOTIDE SEQUENCE [LARGE SCALE GENOMIC DNA]</scope>
</reference>
<comment type="cofactor">
    <cofactor evidence="5">
        <name>Zn(2+)</name>
        <dbReference type="ChEBI" id="CHEBI:29105"/>
    </cofactor>
    <text evidence="5">Binds 1 zinc ion per subunit.</text>
</comment>
<dbReference type="Pfam" id="PF01087">
    <property type="entry name" value="GalP_UDP_transf"/>
    <property type="match status" value="1"/>
</dbReference>
<dbReference type="GO" id="GO:0008270">
    <property type="term" value="F:zinc ion binding"/>
    <property type="evidence" value="ECO:0007669"/>
    <property type="project" value="InterPro"/>
</dbReference>
<dbReference type="GO" id="GO:0008108">
    <property type="term" value="F:UDP-glucose:hexose-1-phosphate uridylyltransferase activity"/>
    <property type="evidence" value="ECO:0007669"/>
    <property type="project" value="InterPro"/>
</dbReference>
<feature type="binding site" evidence="5">
    <location>
        <position position="37"/>
    </location>
    <ligand>
        <name>Zn(2+)</name>
        <dbReference type="ChEBI" id="CHEBI:29105"/>
    </ligand>
</feature>
<organism evidence="7 8">
    <name type="scientific">Candidatus Roizmanbacteria bacterium RIFCSPLOWO2_01_FULL_41_22</name>
    <dbReference type="NCBI Taxonomy" id="1802067"/>
    <lineage>
        <taxon>Bacteria</taxon>
        <taxon>Candidatus Roizmaniibacteriota</taxon>
    </lineage>
</organism>
<proteinExistence type="predicted"/>
<keyword evidence="1" id="KW-0808">Transferase</keyword>
<feature type="binding site" evidence="5">
    <location>
        <position position="40"/>
    </location>
    <ligand>
        <name>Zn(2+)</name>
        <dbReference type="ChEBI" id="CHEBI:29105"/>
    </ligand>
</feature>
<dbReference type="InterPro" id="IPR005849">
    <property type="entry name" value="GalP_Utransf_N"/>
</dbReference>